<dbReference type="EMBL" id="JACJUD010000007">
    <property type="protein sequence ID" value="MBB2496998.1"/>
    <property type="molecule type" value="Genomic_DNA"/>
</dbReference>
<organism evidence="1 2">
    <name type="scientific">Aquipseudomonas ullengensis</name>
    <dbReference type="NCBI Taxonomy" id="2759166"/>
    <lineage>
        <taxon>Bacteria</taxon>
        <taxon>Pseudomonadati</taxon>
        <taxon>Pseudomonadota</taxon>
        <taxon>Gammaproteobacteria</taxon>
        <taxon>Pseudomonadales</taxon>
        <taxon>Pseudomonadaceae</taxon>
        <taxon>Aquipseudomonas</taxon>
    </lineage>
</organism>
<comment type="caution">
    <text evidence="1">The sequence shown here is derived from an EMBL/GenBank/DDBJ whole genome shotgun (WGS) entry which is preliminary data.</text>
</comment>
<evidence type="ECO:0000313" key="1">
    <source>
        <dbReference type="EMBL" id="MBB2496998.1"/>
    </source>
</evidence>
<accession>A0A7W4QFT8</accession>
<protein>
    <submittedName>
        <fullName evidence="1">Uncharacterized protein</fullName>
    </submittedName>
</protein>
<gene>
    <name evidence="1" type="ORF">H3H51_18385</name>
</gene>
<keyword evidence="2" id="KW-1185">Reference proteome</keyword>
<dbReference type="AlphaFoldDB" id="A0A7W4QFT8"/>
<name>A0A7W4QFT8_9GAMM</name>
<dbReference type="RefSeq" id="WP_183090537.1">
    <property type="nucleotide sequence ID" value="NZ_JACJUD010000007.1"/>
</dbReference>
<sequence>MDNGEAFKEICAHYGAAMYFAQVLEHGIANALIFVDLIPRTNGKWTPEEYDTYFERSFEKTLGNLIKHLKSVTDIPDTLIALLEDSKNKRAFLAHHFFRERTDALHRHEYDEIIQELESTRLFFEATDKELQNFVEPLMQRYGFTDEEMEKALAGYKEHIGATSN</sequence>
<reference evidence="1 2" key="1">
    <citation type="submission" date="2020-08" db="EMBL/GenBank/DDBJ databases">
        <authorList>
            <person name="Kim C.M."/>
        </authorList>
    </citation>
    <scope>NUCLEOTIDE SEQUENCE [LARGE SCALE GENOMIC DNA]</scope>
    <source>
        <strain evidence="1 2">UL070</strain>
    </source>
</reference>
<proteinExistence type="predicted"/>
<evidence type="ECO:0000313" key="2">
    <source>
        <dbReference type="Proteomes" id="UP000542720"/>
    </source>
</evidence>
<dbReference type="Proteomes" id="UP000542720">
    <property type="component" value="Unassembled WGS sequence"/>
</dbReference>